<gene>
    <name evidence="1" type="ORF">F2Q70_00015679</name>
</gene>
<reference evidence="1" key="1">
    <citation type="submission" date="2019-12" db="EMBL/GenBank/DDBJ databases">
        <title>Genome sequencing and annotation of Brassica cretica.</title>
        <authorList>
            <person name="Studholme D.J."/>
            <person name="Sarris P.F."/>
        </authorList>
    </citation>
    <scope>NUCLEOTIDE SEQUENCE</scope>
    <source>
        <strain evidence="1">PFS-102/07</strain>
        <tissue evidence="1">Leaf</tissue>
    </source>
</reference>
<evidence type="ECO:0000313" key="1">
    <source>
        <dbReference type="EMBL" id="KAF2563517.1"/>
    </source>
</evidence>
<protein>
    <submittedName>
        <fullName evidence="1">Uncharacterized protein</fullName>
    </submittedName>
</protein>
<dbReference type="EMBL" id="QGKY02001250">
    <property type="protein sequence ID" value="KAF2563517.1"/>
    <property type="molecule type" value="Genomic_DNA"/>
</dbReference>
<proteinExistence type="predicted"/>
<sequence length="79" mass="8617">MEIVRRCRQGSSASYASSVATSLSSANTKESELDTQTQLLSCLVIELSGSSFRSRIIYIRQGSAQHFSSAESIEPSVRE</sequence>
<dbReference type="AlphaFoldDB" id="A0A3N6T9Z3"/>
<comment type="caution">
    <text evidence="1">The sequence shown here is derived from an EMBL/GenBank/DDBJ whole genome shotgun (WGS) entry which is preliminary data.</text>
</comment>
<accession>A0A3N6T9Z3</accession>
<organism evidence="1">
    <name type="scientific">Brassica cretica</name>
    <name type="common">Mustard</name>
    <dbReference type="NCBI Taxonomy" id="69181"/>
    <lineage>
        <taxon>Eukaryota</taxon>
        <taxon>Viridiplantae</taxon>
        <taxon>Streptophyta</taxon>
        <taxon>Embryophyta</taxon>
        <taxon>Tracheophyta</taxon>
        <taxon>Spermatophyta</taxon>
        <taxon>Magnoliopsida</taxon>
        <taxon>eudicotyledons</taxon>
        <taxon>Gunneridae</taxon>
        <taxon>Pentapetalae</taxon>
        <taxon>rosids</taxon>
        <taxon>malvids</taxon>
        <taxon>Brassicales</taxon>
        <taxon>Brassicaceae</taxon>
        <taxon>Brassiceae</taxon>
        <taxon>Brassica</taxon>
    </lineage>
</organism>
<name>A0A3N6T9Z3_BRACR</name>